<dbReference type="Proteomes" id="UP000007952">
    <property type="component" value="Chromosome"/>
</dbReference>
<dbReference type="BioCyc" id="MHAE859194:G1GR7-1276-MONOMER"/>
<accession>F6FFV3</accession>
<sequence length="214" mass="23754">MDLTKSALLLAGSGGTMAAGAYATKDYWMPIKEKAQEVKSIRDSLKGRKLISSFVGEALTKQWEEEFDSDAENIKTLLKDTSLVKTTGGTALSKWCSEQMPLDADKNPEILKNVEKYCLIRSVSDQLSRKGKKLLGEGDQDGWSKTYKKRKEKSTNRAEVGLQETWKEDQESNELPTIKTWCSANSAADFTDSGADSIYTKVLKWCTEDGATTD</sequence>
<proteinExistence type="predicted"/>
<dbReference type="KEGG" id="mhf:MHF_1285"/>
<evidence type="ECO:0000313" key="2">
    <source>
        <dbReference type="Proteomes" id="UP000007952"/>
    </source>
</evidence>
<dbReference type="STRING" id="859194.MHF_1285"/>
<evidence type="ECO:0000313" key="1">
    <source>
        <dbReference type="EMBL" id="AEG73521.1"/>
    </source>
</evidence>
<organism evidence="1 2">
    <name type="scientific">Mycoplasma haemofelis (strain Ohio2)</name>
    <dbReference type="NCBI Taxonomy" id="859194"/>
    <lineage>
        <taxon>Bacteria</taxon>
        <taxon>Bacillati</taxon>
        <taxon>Mycoplasmatota</taxon>
        <taxon>Mollicutes</taxon>
        <taxon>Mycoplasmataceae</taxon>
        <taxon>Mycoplasma</taxon>
    </lineage>
</organism>
<gene>
    <name evidence="1" type="ordered locus">MHF_1285</name>
</gene>
<dbReference type="HOGENOM" id="CLU_113690_0_0_14"/>
<dbReference type="EMBL" id="CP002808">
    <property type="protein sequence ID" value="AEG73521.1"/>
    <property type="molecule type" value="Genomic_DNA"/>
</dbReference>
<reference key="2">
    <citation type="submission" date="2011-05" db="EMBL/GenBank/DDBJ databases">
        <title>The Genome of Mycoplasma haemofelis Strain Ohio2, a pathogenic hemoplasma of the cat.</title>
        <authorList>
            <person name="Santos A.P."/>
            <person name="Guimaraes A.M.S."/>
            <person name="SanMiguel P.J."/>
            <person name="Martin S.W."/>
            <person name="Messick J.B."/>
        </authorList>
    </citation>
    <scope>NUCLEOTIDE SEQUENCE</scope>
    <source>
        <strain>Ohio2</strain>
    </source>
</reference>
<protein>
    <submittedName>
        <fullName evidence="1">Uncharacterized protein</fullName>
    </submittedName>
</protein>
<name>F6FFV3_MYCHI</name>
<reference evidence="1 2" key="1">
    <citation type="journal article" date="2011" name="J. Bacteriol.">
        <title>Complete genome sequences of two hemotropic Mycoplasmas, Mycoplasma haemofelis strain Ohio2 and Mycoplasma suis strain Illinois.</title>
        <authorList>
            <person name="Messick J.B."/>
            <person name="Santos A.P."/>
            <person name="Guimaraes A.M."/>
        </authorList>
    </citation>
    <scope>NUCLEOTIDE SEQUENCE [LARGE SCALE GENOMIC DNA]</scope>
    <source>
        <strain evidence="1 2">Ohio2</strain>
    </source>
</reference>
<dbReference type="AlphaFoldDB" id="F6FFV3"/>